<dbReference type="Pfam" id="PF01055">
    <property type="entry name" value="Glyco_hydro_31_2nd"/>
    <property type="match status" value="1"/>
</dbReference>
<dbReference type="InterPro" id="IPR048395">
    <property type="entry name" value="Glyco_hydro_31_C"/>
</dbReference>
<dbReference type="InterPro" id="IPR000322">
    <property type="entry name" value="Glyco_hydro_31_TIM"/>
</dbReference>
<evidence type="ECO:0000259" key="4">
    <source>
        <dbReference type="Pfam" id="PF01055"/>
    </source>
</evidence>
<protein>
    <submittedName>
        <fullName evidence="8">DUF5110 domain-containing protein</fullName>
    </submittedName>
</protein>
<dbReference type="Gene3D" id="2.60.40.1760">
    <property type="entry name" value="glycosyl hydrolase (family 31)"/>
    <property type="match status" value="1"/>
</dbReference>
<feature type="domain" description="Glycoside hydrolase family 31 TIM barrel" evidence="4">
    <location>
        <begin position="387"/>
        <end position="520"/>
    </location>
</feature>
<dbReference type="InterPro" id="IPR033403">
    <property type="entry name" value="DUF5110"/>
</dbReference>
<evidence type="ECO:0000259" key="7">
    <source>
        <dbReference type="Pfam" id="PF21365"/>
    </source>
</evidence>
<name>A0ABZ2K0C4_9BACT</name>
<evidence type="ECO:0000259" key="5">
    <source>
        <dbReference type="Pfam" id="PF13802"/>
    </source>
</evidence>
<dbReference type="Pfam" id="PF17137">
    <property type="entry name" value="DUF5110"/>
    <property type="match status" value="1"/>
</dbReference>
<keyword evidence="9" id="KW-1185">Reference proteome</keyword>
<dbReference type="Pfam" id="PF21365">
    <property type="entry name" value="Glyco_hydro_31_3rd"/>
    <property type="match status" value="1"/>
</dbReference>
<evidence type="ECO:0000313" key="8">
    <source>
        <dbReference type="EMBL" id="WXA90470.1"/>
    </source>
</evidence>
<dbReference type="EMBL" id="CP089982">
    <property type="protein sequence ID" value="WXA90470.1"/>
    <property type="molecule type" value="Genomic_DNA"/>
</dbReference>
<feature type="chain" id="PRO_5045309395" evidence="3">
    <location>
        <begin position="25"/>
        <end position="768"/>
    </location>
</feature>
<dbReference type="PANTHER" id="PTHR22762:SF120">
    <property type="entry name" value="HETEROGLYCAN GLUCOSIDASE 1"/>
    <property type="match status" value="1"/>
</dbReference>
<dbReference type="Gene3D" id="2.60.40.1180">
    <property type="entry name" value="Golgi alpha-mannosidase II"/>
    <property type="match status" value="2"/>
</dbReference>
<feature type="domain" description="DUF5110" evidence="6">
    <location>
        <begin position="634"/>
        <end position="707"/>
    </location>
</feature>
<keyword evidence="2" id="KW-0326">Glycosidase</keyword>
<dbReference type="SUPFAM" id="SSF51011">
    <property type="entry name" value="Glycosyl hydrolase domain"/>
    <property type="match status" value="1"/>
</dbReference>
<keyword evidence="3" id="KW-0732">Signal</keyword>
<sequence>MRTKFAAPCLVIVLGSFACQSPPAAESAVAHGDALTTTLGDLSSIVRQGNAFVLSAGAHKVRVRFLQPDVFRLELAPGGTFSDPVAGKVLSRTDFGAVTASYSDAGAYYRIESNALVLRAYKKPLTFALYEKDNKTLVWKEQSGLAWDEQGTEQKLVRGSDEQFYGGGLRLGAWALRDQVVPIRVFNTWKEFDNASPAPFYMSTAGYGVVRNTWARGLYDFGSTVSTHHEEKRFDAVYFAGGSLKEVLDRYTDVTGKPFLAPMFGFEMGNADCWSTYNTDPEQGPVNRPGHLKTPDVLAYSKAARENDMPSGWFLPNDGYGCGYEDLAPTVASLHEKGFYTGLWTSTGLANVEWEVGTVGTRAIKTDVAWIGDGYEFAFKGVEQAVAGIEKNSDARRFIWTVDGWAGTQRNAVVWTGDTRGDWNDMRWHVPAITGAGLSALNYASGDVDGIYAGSPDTYSRDLQWKAFLPVLMSMSGWGAVNPETGYRDKQPWRFDEAHKAIHRKYLKLRERLLPYLYTMSRVAHETGVPSTRALVLEYPKDPKVRDNTTSQEFMAGDAFLVAPVTENATTRSGIYLPADTWIDYWTGAVRKGPVTVDNYPAPLDTLPLFVRAGSIVPMWPQKLHFREPSTGPFTFDIYPPAQGQRSSFTLYEDDGLSRQYIDGKFAKQRIVVDVSSNGGILVSLGASQGDYAGKPESRHYELTLHTASSATRVDMGGTPLTRHRSKAAYDAAPEGWYFDASDRGGLLSVKTPDLRLDTASTVSISRR</sequence>
<accession>A0ABZ2K0C4</accession>
<dbReference type="SUPFAM" id="SSF74650">
    <property type="entry name" value="Galactose mutarotase-like"/>
    <property type="match status" value="1"/>
</dbReference>
<dbReference type="CDD" id="cd14752">
    <property type="entry name" value="GH31_N"/>
    <property type="match status" value="1"/>
</dbReference>
<evidence type="ECO:0000256" key="2">
    <source>
        <dbReference type="RuleBase" id="RU361185"/>
    </source>
</evidence>
<feature type="signal peptide" evidence="3">
    <location>
        <begin position="1"/>
        <end position="24"/>
    </location>
</feature>
<dbReference type="InterPro" id="IPR017853">
    <property type="entry name" value="GH"/>
</dbReference>
<keyword evidence="2" id="KW-0378">Hydrolase</keyword>
<comment type="similarity">
    <text evidence="1 2">Belongs to the glycosyl hydrolase 31 family.</text>
</comment>
<evidence type="ECO:0000256" key="1">
    <source>
        <dbReference type="ARBA" id="ARBA00007806"/>
    </source>
</evidence>
<dbReference type="Pfam" id="PF13802">
    <property type="entry name" value="Gal_mutarotas_2"/>
    <property type="match status" value="1"/>
</dbReference>
<evidence type="ECO:0000259" key="6">
    <source>
        <dbReference type="Pfam" id="PF17137"/>
    </source>
</evidence>
<dbReference type="PANTHER" id="PTHR22762">
    <property type="entry name" value="ALPHA-GLUCOSIDASE"/>
    <property type="match status" value="1"/>
</dbReference>
<dbReference type="Proteomes" id="UP001379533">
    <property type="component" value="Chromosome"/>
</dbReference>
<feature type="domain" description="Glycosyl hydrolase family 31 C-terminal" evidence="7">
    <location>
        <begin position="528"/>
        <end position="617"/>
    </location>
</feature>
<dbReference type="Gene3D" id="3.20.20.80">
    <property type="entry name" value="Glycosidases"/>
    <property type="match status" value="1"/>
</dbReference>
<organism evidence="8 9">
    <name type="scientific">Pendulispora brunnea</name>
    <dbReference type="NCBI Taxonomy" id="2905690"/>
    <lineage>
        <taxon>Bacteria</taxon>
        <taxon>Pseudomonadati</taxon>
        <taxon>Myxococcota</taxon>
        <taxon>Myxococcia</taxon>
        <taxon>Myxococcales</taxon>
        <taxon>Sorangiineae</taxon>
        <taxon>Pendulisporaceae</taxon>
        <taxon>Pendulispora</taxon>
    </lineage>
</organism>
<reference evidence="8 9" key="1">
    <citation type="submission" date="2021-12" db="EMBL/GenBank/DDBJ databases">
        <title>Discovery of the Pendulisporaceae a myxobacterial family with distinct sporulation behavior and unique specialized metabolism.</title>
        <authorList>
            <person name="Garcia R."/>
            <person name="Popoff A."/>
            <person name="Bader C.D."/>
            <person name="Loehr J."/>
            <person name="Walesch S."/>
            <person name="Walt C."/>
            <person name="Boldt J."/>
            <person name="Bunk B."/>
            <person name="Haeckl F.J.F.P.J."/>
            <person name="Gunesch A.P."/>
            <person name="Birkelbach J."/>
            <person name="Nuebel U."/>
            <person name="Pietschmann T."/>
            <person name="Bach T."/>
            <person name="Mueller R."/>
        </authorList>
    </citation>
    <scope>NUCLEOTIDE SEQUENCE [LARGE SCALE GENOMIC DNA]</scope>
    <source>
        <strain evidence="8 9">MSr12523</strain>
    </source>
</reference>
<proteinExistence type="inferred from homology"/>
<evidence type="ECO:0000256" key="3">
    <source>
        <dbReference type="SAM" id="SignalP"/>
    </source>
</evidence>
<dbReference type="PROSITE" id="PS51257">
    <property type="entry name" value="PROKAR_LIPOPROTEIN"/>
    <property type="match status" value="1"/>
</dbReference>
<dbReference type="InterPro" id="IPR011013">
    <property type="entry name" value="Gal_mutarotase_sf_dom"/>
</dbReference>
<feature type="domain" description="Glycoside hydrolase family 31 N-terminal" evidence="5">
    <location>
        <begin position="61"/>
        <end position="220"/>
    </location>
</feature>
<dbReference type="SUPFAM" id="SSF51445">
    <property type="entry name" value="(Trans)glycosidases"/>
    <property type="match status" value="1"/>
</dbReference>
<evidence type="ECO:0000313" key="9">
    <source>
        <dbReference type="Proteomes" id="UP001379533"/>
    </source>
</evidence>
<gene>
    <name evidence="8" type="ORF">LZC95_28915</name>
</gene>
<dbReference type="RefSeq" id="WP_394841084.1">
    <property type="nucleotide sequence ID" value="NZ_CP089982.1"/>
</dbReference>
<dbReference type="InterPro" id="IPR013780">
    <property type="entry name" value="Glyco_hydro_b"/>
</dbReference>
<dbReference type="InterPro" id="IPR025887">
    <property type="entry name" value="Glyco_hydro_31_N_dom"/>
</dbReference>